<dbReference type="InterPro" id="IPR006047">
    <property type="entry name" value="GH13_cat_dom"/>
</dbReference>
<dbReference type="GO" id="GO:0005975">
    <property type="term" value="P:carbohydrate metabolic process"/>
    <property type="evidence" value="ECO:0007669"/>
    <property type="project" value="InterPro"/>
</dbReference>
<evidence type="ECO:0000313" key="4">
    <source>
        <dbReference type="EMBL" id="OIQ86396.1"/>
    </source>
</evidence>
<dbReference type="SUPFAM" id="SSF51445">
    <property type="entry name" value="(Trans)glycosidases"/>
    <property type="match status" value="1"/>
</dbReference>
<dbReference type="Gene3D" id="3.20.20.80">
    <property type="entry name" value="Glycosidases"/>
    <property type="match status" value="1"/>
</dbReference>
<dbReference type="InterPro" id="IPR017853">
    <property type="entry name" value="GH"/>
</dbReference>
<reference evidence="4" key="1">
    <citation type="submission" date="2016-10" db="EMBL/GenBank/DDBJ databases">
        <title>Sequence of Gallionella enrichment culture.</title>
        <authorList>
            <person name="Poehlein A."/>
            <person name="Muehling M."/>
            <person name="Daniel R."/>
        </authorList>
    </citation>
    <scope>NUCLEOTIDE SEQUENCE</scope>
</reference>
<evidence type="ECO:0000256" key="2">
    <source>
        <dbReference type="ARBA" id="ARBA00023295"/>
    </source>
</evidence>
<dbReference type="GO" id="GO:0031216">
    <property type="term" value="F:neopullulanase activity"/>
    <property type="evidence" value="ECO:0007669"/>
    <property type="project" value="UniProtKB-EC"/>
</dbReference>
<dbReference type="Pfam" id="PF00128">
    <property type="entry name" value="Alpha-amylase"/>
    <property type="match status" value="1"/>
</dbReference>
<dbReference type="CDD" id="cd11354">
    <property type="entry name" value="AmyAc_bac_CMD_like"/>
    <property type="match status" value="1"/>
</dbReference>
<protein>
    <submittedName>
        <fullName evidence="4">Neopullulanase</fullName>
        <ecNumber evidence="4">3.2.1.135</ecNumber>
    </submittedName>
</protein>
<keyword evidence="2 4" id="KW-0326">Glycosidase</keyword>
<accession>A0A1J5R355</accession>
<gene>
    <name evidence="4" type="primary">nplT_2</name>
    <name evidence="4" type="ORF">GALL_317530</name>
</gene>
<dbReference type="AlphaFoldDB" id="A0A1J5R355"/>
<evidence type="ECO:0000259" key="3">
    <source>
        <dbReference type="SMART" id="SM00642"/>
    </source>
</evidence>
<dbReference type="PANTHER" id="PTHR10357:SF210">
    <property type="entry name" value="MALTODEXTRIN GLUCOSIDASE"/>
    <property type="match status" value="1"/>
</dbReference>
<dbReference type="EC" id="3.2.1.135" evidence="4"/>
<evidence type="ECO:0000256" key="1">
    <source>
        <dbReference type="ARBA" id="ARBA00022801"/>
    </source>
</evidence>
<sequence>MGWIDHCVWWHVYPLGFTGAPVRDQDAGPGGGLARIGHWLDYAVELGVSGLSLGPVFASQTHGYDSVDQFRIDPRLGGLDDLDDLVAACKARGLRVLLDGVFNHVGSGHPLVQQALREGPDGPYASFFRIDWDAPGGVQVGTFEGHDSLVALNHQSPQVADYVTSVMDYWLDRGVDGWRLDAAYAVAPEFWAAVLPAVRGRHPDAWFVGEVIHGEYAGLVAASGMDSVTQYELWKATWSSIVDRNFFELDWTLSRHNELLDRFVPMTFVGNHDVSRIASTAGEAGAVLALVILMTTGGVPSIYYGDEQAFTGVKEDRLGGDDAVRPAFPDDPGALPDRGRWMYRIHQELIGLRRRHPWLVTAQTTTVSLTNTSYVYEARAAQGDGWLRVELDVADGPRARVLDNDGNVVFAFGG</sequence>
<proteinExistence type="predicted"/>
<keyword evidence="1 4" id="KW-0378">Hydrolase</keyword>
<comment type="caution">
    <text evidence="4">The sequence shown here is derived from an EMBL/GenBank/DDBJ whole genome shotgun (WGS) entry which is preliminary data.</text>
</comment>
<name>A0A1J5R355_9ZZZZ</name>
<feature type="domain" description="Glycosyl hydrolase family 13 catalytic" evidence="3">
    <location>
        <begin position="11"/>
        <end position="353"/>
    </location>
</feature>
<dbReference type="EMBL" id="MLJW01000482">
    <property type="protein sequence ID" value="OIQ86396.1"/>
    <property type="molecule type" value="Genomic_DNA"/>
</dbReference>
<organism evidence="4">
    <name type="scientific">mine drainage metagenome</name>
    <dbReference type="NCBI Taxonomy" id="410659"/>
    <lineage>
        <taxon>unclassified sequences</taxon>
        <taxon>metagenomes</taxon>
        <taxon>ecological metagenomes</taxon>
    </lineage>
</organism>
<dbReference type="SMART" id="SM00642">
    <property type="entry name" value="Aamy"/>
    <property type="match status" value="1"/>
</dbReference>
<dbReference type="PANTHER" id="PTHR10357">
    <property type="entry name" value="ALPHA-AMYLASE FAMILY MEMBER"/>
    <property type="match status" value="1"/>
</dbReference>